<keyword evidence="1" id="KW-1133">Transmembrane helix</keyword>
<feature type="transmembrane region" description="Helical" evidence="1">
    <location>
        <begin position="290"/>
        <end position="311"/>
    </location>
</feature>
<dbReference type="EMBL" id="BEYU01000040">
    <property type="protein sequence ID" value="GBG28324.1"/>
    <property type="molecule type" value="Genomic_DNA"/>
</dbReference>
<dbReference type="InterPro" id="IPR038765">
    <property type="entry name" value="Papain-like_cys_pep_sf"/>
</dbReference>
<dbReference type="Gene3D" id="3.90.1720.10">
    <property type="entry name" value="endopeptidase domain like (from Nostoc punctiforme)"/>
    <property type="match status" value="1"/>
</dbReference>
<dbReference type="AlphaFoldDB" id="A0A2R5GKD0"/>
<dbReference type="SUPFAM" id="SSF54001">
    <property type="entry name" value="Cysteine proteinases"/>
    <property type="match status" value="1"/>
</dbReference>
<proteinExistence type="predicted"/>
<dbReference type="InParanoid" id="A0A2R5GKD0"/>
<accession>A0A2R5GKD0</accession>
<reference evidence="2 3" key="1">
    <citation type="submission" date="2017-12" db="EMBL/GenBank/DDBJ databases">
        <title>Sequencing, de novo assembly and annotation of complete genome of a new Thraustochytrid species, strain FCC1311.</title>
        <authorList>
            <person name="Sedici K."/>
            <person name="Godart F."/>
            <person name="Aiese Cigliano R."/>
            <person name="Sanseverino W."/>
            <person name="Barakat M."/>
            <person name="Ortet P."/>
            <person name="Marechal E."/>
            <person name="Cagnac O."/>
            <person name="Amato A."/>
        </authorList>
    </citation>
    <scope>NUCLEOTIDE SEQUENCE [LARGE SCALE GENOMIC DNA]</scope>
</reference>
<evidence type="ECO:0000256" key="1">
    <source>
        <dbReference type="SAM" id="Phobius"/>
    </source>
</evidence>
<keyword evidence="1" id="KW-0472">Membrane</keyword>
<organism evidence="2 3">
    <name type="scientific">Hondaea fermentalgiana</name>
    <dbReference type="NCBI Taxonomy" id="2315210"/>
    <lineage>
        <taxon>Eukaryota</taxon>
        <taxon>Sar</taxon>
        <taxon>Stramenopiles</taxon>
        <taxon>Bigyra</taxon>
        <taxon>Labyrinthulomycetes</taxon>
        <taxon>Thraustochytrida</taxon>
        <taxon>Thraustochytriidae</taxon>
        <taxon>Hondaea</taxon>
    </lineage>
</organism>
<sequence>MSGDPEPGDLILLATAGPVYALGRKLTGQTYDHVVVVLDRQRALHISPPVIRTLALDTVLRSSRSPRVIRPRMGPQDTQTWLEQLEQLVGQEYSLAQLFLAMSKLIGKGFLPKFSHGRSSSQVAEAIREVGLRLDFDARNEASGSLEDFLALQRNRPDLFRHVECIEVEAWVGSERDRISSWASTVNVDHVFILRDTREQGSTETGGGLGAKVFDDLFRAFSSLQRFGTLGTLAGLAQTAAGILVSKRDWKTLVMLLRTAQMALLPLIDFDELYDRYAQLAREYPALSTILYAGAILLALGNFKTILKMLWRAIQLAVFRRALLEAWNEVKSSSPAKSRAKL</sequence>
<dbReference type="OrthoDB" id="67398at2759"/>
<keyword evidence="3" id="KW-1185">Reference proteome</keyword>
<protein>
    <submittedName>
        <fullName evidence="2">Uncharacterized protein</fullName>
    </submittedName>
</protein>
<evidence type="ECO:0000313" key="2">
    <source>
        <dbReference type="EMBL" id="GBG28324.1"/>
    </source>
</evidence>
<dbReference type="Proteomes" id="UP000241890">
    <property type="component" value="Unassembled WGS sequence"/>
</dbReference>
<name>A0A2R5GKD0_9STRA</name>
<keyword evidence="1" id="KW-0812">Transmembrane</keyword>
<comment type="caution">
    <text evidence="2">The sequence shown here is derived from an EMBL/GenBank/DDBJ whole genome shotgun (WGS) entry which is preliminary data.</text>
</comment>
<evidence type="ECO:0000313" key="3">
    <source>
        <dbReference type="Proteomes" id="UP000241890"/>
    </source>
</evidence>
<gene>
    <name evidence="2" type="ORF">FCC1311_045472</name>
</gene>